<evidence type="ECO:0000256" key="5">
    <source>
        <dbReference type="ARBA" id="ARBA00022519"/>
    </source>
</evidence>
<keyword evidence="14" id="KW-1185">Reference proteome</keyword>
<evidence type="ECO:0000256" key="1">
    <source>
        <dbReference type="ARBA" id="ARBA00004429"/>
    </source>
</evidence>
<dbReference type="PANTHER" id="PTHR32196:SF32">
    <property type="entry name" value="XYLOSE TRANSPORT SYSTEM PERMEASE PROTEIN XYLH"/>
    <property type="match status" value="1"/>
</dbReference>
<keyword evidence="9 12" id="KW-0472">Membrane</keyword>
<evidence type="ECO:0000256" key="10">
    <source>
        <dbReference type="ARBA" id="ARBA00035611"/>
    </source>
</evidence>
<feature type="transmembrane region" description="Helical" evidence="12">
    <location>
        <begin position="270"/>
        <end position="288"/>
    </location>
</feature>
<feature type="transmembrane region" description="Helical" evidence="12">
    <location>
        <begin position="42"/>
        <end position="62"/>
    </location>
</feature>
<dbReference type="GO" id="GO:0005886">
    <property type="term" value="C:plasma membrane"/>
    <property type="evidence" value="ECO:0007669"/>
    <property type="project" value="UniProtKB-SubCell"/>
</dbReference>
<evidence type="ECO:0000256" key="4">
    <source>
        <dbReference type="ARBA" id="ARBA00022475"/>
    </source>
</evidence>
<comment type="function">
    <text evidence="10">Part of the binding-protein-dependent transport system for D-xylose. Probably responsible for the translocation of the substrate across the membrane.</text>
</comment>
<keyword evidence="3" id="KW-0813">Transport</keyword>
<evidence type="ECO:0000256" key="2">
    <source>
        <dbReference type="ARBA" id="ARBA00007942"/>
    </source>
</evidence>
<dbReference type="PANTHER" id="PTHR32196">
    <property type="entry name" value="ABC TRANSPORTER PERMEASE PROTEIN YPHD-RELATED-RELATED"/>
    <property type="match status" value="1"/>
</dbReference>
<dbReference type="OrthoDB" id="5422926at2"/>
<keyword evidence="5" id="KW-0997">Cell inner membrane</keyword>
<evidence type="ECO:0000256" key="11">
    <source>
        <dbReference type="ARBA" id="ARBA00035686"/>
    </source>
</evidence>
<feature type="transmembrane region" description="Helical" evidence="12">
    <location>
        <begin position="12"/>
        <end position="36"/>
    </location>
</feature>
<accession>A0A4R2NBY4</accession>
<dbReference type="EMBL" id="SLXJ01000002">
    <property type="protein sequence ID" value="TCP18617.1"/>
    <property type="molecule type" value="Genomic_DNA"/>
</dbReference>
<protein>
    <recommendedName>
        <fullName evidence="11">Xylose transport system permease protein XylH</fullName>
    </recommendedName>
</protein>
<gene>
    <name evidence="13" type="ORF">EV693_102297</name>
</gene>
<evidence type="ECO:0000256" key="8">
    <source>
        <dbReference type="ARBA" id="ARBA00022989"/>
    </source>
</evidence>
<feature type="transmembrane region" description="Helical" evidence="12">
    <location>
        <begin position="223"/>
        <end position="241"/>
    </location>
</feature>
<dbReference type="GO" id="GO:0022857">
    <property type="term" value="F:transmembrane transporter activity"/>
    <property type="evidence" value="ECO:0007669"/>
    <property type="project" value="InterPro"/>
</dbReference>
<evidence type="ECO:0000313" key="14">
    <source>
        <dbReference type="Proteomes" id="UP000295537"/>
    </source>
</evidence>
<keyword evidence="8 12" id="KW-1133">Transmembrane helix</keyword>
<dbReference type="Proteomes" id="UP000295537">
    <property type="component" value="Unassembled WGS sequence"/>
</dbReference>
<evidence type="ECO:0000256" key="7">
    <source>
        <dbReference type="ARBA" id="ARBA00022692"/>
    </source>
</evidence>
<dbReference type="Pfam" id="PF02653">
    <property type="entry name" value="BPD_transp_2"/>
    <property type="match status" value="1"/>
</dbReference>
<comment type="similarity">
    <text evidence="2">Belongs to the binding-protein-dependent transport system permease family. AraH/RbsC subfamily.</text>
</comment>
<name>A0A4R2NBY4_9PAST</name>
<comment type="subcellular location">
    <subcellularLocation>
        <location evidence="1">Cell inner membrane</location>
        <topology evidence="1">Multi-pass membrane protein</topology>
    </subcellularLocation>
</comment>
<feature type="transmembrane region" description="Helical" evidence="12">
    <location>
        <begin position="200"/>
        <end position="217"/>
    </location>
</feature>
<keyword evidence="4" id="KW-1003">Cell membrane</keyword>
<keyword evidence="6" id="KW-0762">Sugar transport</keyword>
<feature type="transmembrane region" description="Helical" evidence="12">
    <location>
        <begin position="69"/>
        <end position="89"/>
    </location>
</feature>
<evidence type="ECO:0000256" key="6">
    <source>
        <dbReference type="ARBA" id="ARBA00022597"/>
    </source>
</evidence>
<keyword evidence="7 12" id="KW-0812">Transmembrane</keyword>
<reference evidence="13 14" key="1">
    <citation type="submission" date="2019-03" db="EMBL/GenBank/DDBJ databases">
        <title>Genomic Encyclopedia of Type Strains, Phase IV (KMG-IV): sequencing the most valuable type-strain genomes for metagenomic binning, comparative biology and taxonomic classification.</title>
        <authorList>
            <person name="Goeker M."/>
        </authorList>
    </citation>
    <scope>NUCLEOTIDE SEQUENCE [LARGE SCALE GENOMIC DNA]</scope>
    <source>
        <strain evidence="13 14">DSM 16380</strain>
    </source>
</reference>
<dbReference type="CDD" id="cd06579">
    <property type="entry name" value="TM_PBP1_transp_AraH_like"/>
    <property type="match status" value="1"/>
</dbReference>
<feature type="transmembrane region" description="Helical" evidence="12">
    <location>
        <begin position="308"/>
        <end position="339"/>
    </location>
</feature>
<proteinExistence type="inferred from homology"/>
<feature type="transmembrane region" description="Helical" evidence="12">
    <location>
        <begin position="121"/>
        <end position="138"/>
    </location>
</feature>
<comment type="caution">
    <text evidence="13">The sequence shown here is derived from an EMBL/GenBank/DDBJ whole genome shotgun (WGS) entry which is preliminary data.</text>
</comment>
<dbReference type="RefSeq" id="WP_132500853.1">
    <property type="nucleotide sequence ID" value="NZ_LVXA01000001.1"/>
</dbReference>
<dbReference type="AlphaFoldDB" id="A0A4R2NBY4"/>
<evidence type="ECO:0000256" key="3">
    <source>
        <dbReference type="ARBA" id="ARBA00022448"/>
    </source>
</evidence>
<evidence type="ECO:0000256" key="12">
    <source>
        <dbReference type="SAM" id="Phobius"/>
    </source>
</evidence>
<sequence length="375" mass="39899">MSKLKSINLQVYIMLIAIVVIMAFFTISTDGAYLSARNISNLLRQTSITGVLAIGMVFIIISAEIDLSVGSMMGLLGGFAAIADVWWSWPLPLTIIITLALGFLLGTWNGWWVAYRKVPSFIVTLAGMLAFRGMLIGLTNGTTISPVSSDMTTIGQSYLSDTIGLMLGGVAILCFVLWGNYQRKARQRLNLNIPAINQEIMKYGLFAICVLGAIYLLNDYRGIPFPVLILAILAVAGMFMARKTAFGRHIYAIGGNIEAAKLSGINVEKVKLMIFAINGFMVAIAGLILTSRLGAGAPSAGQNAELDAIAACVIGGASLAGGIGSVYGVVIGALIIALLDNGMSMLDVPTFWQYIVKGGILLLAVWADTMSKKKA</sequence>
<feature type="transmembrane region" description="Helical" evidence="12">
    <location>
        <begin position="95"/>
        <end position="114"/>
    </location>
</feature>
<feature type="transmembrane region" description="Helical" evidence="12">
    <location>
        <begin position="351"/>
        <end position="367"/>
    </location>
</feature>
<feature type="transmembrane region" description="Helical" evidence="12">
    <location>
        <begin position="158"/>
        <end position="179"/>
    </location>
</feature>
<evidence type="ECO:0000313" key="13">
    <source>
        <dbReference type="EMBL" id="TCP18617.1"/>
    </source>
</evidence>
<dbReference type="InterPro" id="IPR001851">
    <property type="entry name" value="ABC_transp_permease"/>
</dbReference>
<evidence type="ECO:0000256" key="9">
    <source>
        <dbReference type="ARBA" id="ARBA00023136"/>
    </source>
</evidence>
<organism evidence="13 14">
    <name type="scientific">Nicoletella semolina</name>
    <dbReference type="NCBI Taxonomy" id="271160"/>
    <lineage>
        <taxon>Bacteria</taxon>
        <taxon>Pseudomonadati</taxon>
        <taxon>Pseudomonadota</taxon>
        <taxon>Gammaproteobacteria</taxon>
        <taxon>Pasteurellales</taxon>
        <taxon>Pasteurellaceae</taxon>
        <taxon>Nicoletella</taxon>
    </lineage>
</organism>